<dbReference type="FunFam" id="3.40.50.300:FF:000600">
    <property type="entry name" value="Nuclear valosin-containing protein-like"/>
    <property type="match status" value="1"/>
</dbReference>
<dbReference type="FunFam" id="3.40.50.300:FF:000149">
    <property type="entry name" value="Nuclear valosin-containing protein-like"/>
    <property type="match status" value="1"/>
</dbReference>
<dbReference type="FunFam" id="1.10.8.60:FF:000256">
    <property type="entry name" value="Nuclear VCP-like"/>
    <property type="match status" value="1"/>
</dbReference>
<keyword evidence="8" id="KW-1185">Reference proteome</keyword>
<dbReference type="GO" id="GO:0016887">
    <property type="term" value="F:ATP hydrolysis activity"/>
    <property type="evidence" value="ECO:0007669"/>
    <property type="project" value="InterPro"/>
</dbReference>
<dbReference type="PANTHER" id="PTHR23077">
    <property type="entry name" value="AAA-FAMILY ATPASE"/>
    <property type="match status" value="1"/>
</dbReference>
<feature type="domain" description="AAA+ ATPase" evidence="6">
    <location>
        <begin position="157"/>
        <end position="288"/>
    </location>
</feature>
<dbReference type="GO" id="GO:0003723">
    <property type="term" value="F:RNA binding"/>
    <property type="evidence" value="ECO:0007669"/>
    <property type="project" value="TreeGrafter"/>
</dbReference>
<dbReference type="InterPro" id="IPR003960">
    <property type="entry name" value="ATPase_AAA_CS"/>
</dbReference>
<dbReference type="STRING" id="84645.A0A498NXK6"/>
<proteinExistence type="inferred from homology"/>
<keyword evidence="3 4" id="KW-0067">ATP-binding</keyword>
<feature type="compositionally biased region" description="Polar residues" evidence="5">
    <location>
        <begin position="81"/>
        <end position="90"/>
    </location>
</feature>
<dbReference type="InterPro" id="IPR041569">
    <property type="entry name" value="AAA_lid_3"/>
</dbReference>
<dbReference type="AlphaFoldDB" id="A0A498NXK6"/>
<dbReference type="GO" id="GO:0042254">
    <property type="term" value="P:ribosome biogenesis"/>
    <property type="evidence" value="ECO:0007669"/>
    <property type="project" value="TreeGrafter"/>
</dbReference>
<dbReference type="Pfam" id="PF00004">
    <property type="entry name" value="AAA"/>
    <property type="match status" value="2"/>
</dbReference>
<evidence type="ECO:0000256" key="5">
    <source>
        <dbReference type="SAM" id="MobiDB-lite"/>
    </source>
</evidence>
<keyword evidence="2 4" id="KW-0547">Nucleotide-binding</keyword>
<dbReference type="GO" id="GO:0005634">
    <property type="term" value="C:nucleus"/>
    <property type="evidence" value="ECO:0007669"/>
    <property type="project" value="TreeGrafter"/>
</dbReference>
<dbReference type="Pfam" id="PF17862">
    <property type="entry name" value="AAA_lid_3"/>
    <property type="match status" value="2"/>
</dbReference>
<comment type="similarity">
    <text evidence="1 4">Belongs to the AAA ATPase family.</text>
</comment>
<evidence type="ECO:0000259" key="6">
    <source>
        <dbReference type="SMART" id="SM00382"/>
    </source>
</evidence>
<dbReference type="CDD" id="cd19530">
    <property type="entry name" value="RecA-like_NVL_r2-like"/>
    <property type="match status" value="1"/>
</dbReference>
<name>A0A498NXK6_LABRO</name>
<dbReference type="InterPro" id="IPR050168">
    <property type="entry name" value="AAA_ATPase_domain"/>
</dbReference>
<feature type="domain" description="AAA+ ATPase" evidence="6">
    <location>
        <begin position="443"/>
        <end position="579"/>
    </location>
</feature>
<dbReference type="SMART" id="SM00382">
    <property type="entry name" value="AAA"/>
    <property type="match status" value="2"/>
</dbReference>
<dbReference type="InterPro" id="IPR031996">
    <property type="entry name" value="NVL2_nucleolin-bd"/>
</dbReference>
<protein>
    <submittedName>
        <fullName evidence="7">Nuclear valosin-containing-like isoform X1</fullName>
    </submittedName>
</protein>
<dbReference type="PANTHER" id="PTHR23077:SF171">
    <property type="entry name" value="NUCLEAR VALOSIN-CONTAINING PROTEIN-LIKE"/>
    <property type="match status" value="1"/>
</dbReference>
<dbReference type="InterPro" id="IPR038100">
    <property type="entry name" value="NLV2_N_sf"/>
</dbReference>
<dbReference type="GO" id="GO:1990275">
    <property type="term" value="F:preribosome binding"/>
    <property type="evidence" value="ECO:0007669"/>
    <property type="project" value="TreeGrafter"/>
</dbReference>
<reference evidence="7 8" key="1">
    <citation type="submission" date="2018-03" db="EMBL/GenBank/DDBJ databases">
        <title>Draft genome sequence of Rohu Carp (Labeo rohita).</title>
        <authorList>
            <person name="Das P."/>
            <person name="Kushwaha B."/>
            <person name="Joshi C.G."/>
            <person name="Kumar D."/>
            <person name="Nagpure N.S."/>
            <person name="Sahoo L."/>
            <person name="Das S.P."/>
            <person name="Bit A."/>
            <person name="Patnaik S."/>
            <person name="Meher P.K."/>
            <person name="Jayasankar P."/>
            <person name="Koringa P.G."/>
            <person name="Patel N.V."/>
            <person name="Hinsu A.T."/>
            <person name="Kumar R."/>
            <person name="Pandey M."/>
            <person name="Agarwal S."/>
            <person name="Srivastava S."/>
            <person name="Singh M."/>
            <person name="Iquebal M.A."/>
            <person name="Jaiswal S."/>
            <person name="Angadi U.B."/>
            <person name="Kumar N."/>
            <person name="Raza M."/>
            <person name="Shah T.M."/>
            <person name="Rai A."/>
            <person name="Jena J.K."/>
        </authorList>
    </citation>
    <scope>NUCLEOTIDE SEQUENCE [LARGE SCALE GENOMIC DNA]</scope>
    <source>
        <strain evidence="7">DASCIFA01</strain>
        <tissue evidence="7">Testis</tissue>
    </source>
</reference>
<dbReference type="Proteomes" id="UP000290572">
    <property type="component" value="Unassembled WGS sequence"/>
</dbReference>
<dbReference type="SUPFAM" id="SSF52540">
    <property type="entry name" value="P-loop containing nucleoside triphosphate hydrolases"/>
    <property type="match status" value="2"/>
</dbReference>
<evidence type="ECO:0000313" key="8">
    <source>
        <dbReference type="Proteomes" id="UP000290572"/>
    </source>
</evidence>
<evidence type="ECO:0000256" key="2">
    <source>
        <dbReference type="ARBA" id="ARBA00022741"/>
    </source>
</evidence>
<comment type="caution">
    <text evidence="7">The sequence shown here is derived from an EMBL/GenBank/DDBJ whole genome shotgun (WGS) entry which is preliminary data.</text>
</comment>
<sequence>MASEIQQQFRIDYGRRNKTAFRIQVEKVHAAICGESDISALENKHLAKRARRNQEDGDDSHVTEYSTDSEDDIPEHEHTNHMNSSLTSLYQKGARNAGSSSTPQRSDGWVIDKTGNREQENIFIDLCEEESSSAAEVCKLLIHMRHPEVYQRLGVVPPRGFLLHGPPGCGKTLLAQAVAGVSAPELVSGVSGESEQKLRELFEQAISSAPCILFIDEIDAITPKREIASKDMERRIVAQLLTCMDDLNSLSEPAQVLVIGATNRPDSLDPALRRAGRFDREICLGIPDEGARLKILKTLCRKITLPEDFDYRQLARLTPGYVGADLMALCREAAMTAVNRILLQPNREDDTPPKADLEQLLSLLKKNESLSEEQLSALCVLMSDFRTSLAKVQPSAKREGFATVPDVTWEDVGALQDIREELNMAIMAPIHNPEHFRALGLSAPAGVLLAGPPGCGKTLLAKAVANESGLNFISVKGPELLNMYVGESERAVRQVFQRGRNSAPCVIFFDEIDALCPRRSEHESGASVRVVNQLLTEMDGMENRKQVFIMAATNRPDIIDPAVLRPGRLDKTLYVGLPPPTDRHAILVTITKGGTKPLLDSDVNLEEIAHDARCENFTGADLSALVREACVNALRIHLSSKPAQTHTEPVKDIRVSRVHFEDAFKKVRPSVSKKVSNKKVKLNVNLKQAVFVGVVTVRQC</sequence>
<dbReference type="Gene3D" id="1.10.8.60">
    <property type="match status" value="2"/>
</dbReference>
<evidence type="ECO:0000256" key="1">
    <source>
        <dbReference type="ARBA" id="ARBA00006914"/>
    </source>
</evidence>
<evidence type="ECO:0000313" key="7">
    <source>
        <dbReference type="EMBL" id="RXN36591.1"/>
    </source>
</evidence>
<dbReference type="GO" id="GO:0005524">
    <property type="term" value="F:ATP binding"/>
    <property type="evidence" value="ECO:0007669"/>
    <property type="project" value="UniProtKB-KW"/>
</dbReference>
<organism evidence="7 8">
    <name type="scientific">Labeo rohita</name>
    <name type="common">Indian major carp</name>
    <name type="synonym">Cyprinus rohita</name>
    <dbReference type="NCBI Taxonomy" id="84645"/>
    <lineage>
        <taxon>Eukaryota</taxon>
        <taxon>Metazoa</taxon>
        <taxon>Chordata</taxon>
        <taxon>Craniata</taxon>
        <taxon>Vertebrata</taxon>
        <taxon>Euteleostomi</taxon>
        <taxon>Actinopterygii</taxon>
        <taxon>Neopterygii</taxon>
        <taxon>Teleostei</taxon>
        <taxon>Ostariophysi</taxon>
        <taxon>Cypriniformes</taxon>
        <taxon>Cyprinidae</taxon>
        <taxon>Labeoninae</taxon>
        <taxon>Labeonini</taxon>
        <taxon>Labeo</taxon>
    </lineage>
</organism>
<accession>A0A498NXK6</accession>
<dbReference type="InterPro" id="IPR003959">
    <property type="entry name" value="ATPase_AAA_core"/>
</dbReference>
<dbReference type="PROSITE" id="PS00674">
    <property type="entry name" value="AAA"/>
    <property type="match status" value="2"/>
</dbReference>
<feature type="compositionally biased region" description="Basic and acidic residues" evidence="5">
    <location>
        <begin position="52"/>
        <end position="62"/>
    </location>
</feature>
<evidence type="ECO:0000256" key="3">
    <source>
        <dbReference type="ARBA" id="ARBA00022840"/>
    </source>
</evidence>
<dbReference type="InterPro" id="IPR027417">
    <property type="entry name" value="P-loop_NTPase"/>
</dbReference>
<dbReference type="Pfam" id="PF16725">
    <property type="entry name" value="Nucleolin_bd"/>
    <property type="match status" value="1"/>
</dbReference>
<dbReference type="Gene3D" id="3.40.50.300">
    <property type="entry name" value="P-loop containing nucleotide triphosphate hydrolases"/>
    <property type="match status" value="2"/>
</dbReference>
<evidence type="ECO:0000256" key="4">
    <source>
        <dbReference type="RuleBase" id="RU003651"/>
    </source>
</evidence>
<dbReference type="FunFam" id="1.10.8.60:FF:000052">
    <property type="entry name" value="Nuclear valosin-containing protein-like"/>
    <property type="match status" value="1"/>
</dbReference>
<dbReference type="InterPro" id="IPR003593">
    <property type="entry name" value="AAA+_ATPase"/>
</dbReference>
<dbReference type="Gene3D" id="1.10.10.2010">
    <property type="match status" value="1"/>
</dbReference>
<feature type="region of interest" description="Disordered" evidence="5">
    <location>
        <begin position="49"/>
        <end position="112"/>
    </location>
</feature>
<gene>
    <name evidence="7" type="ORF">ROHU_014060</name>
</gene>
<dbReference type="EMBL" id="QBIY01007784">
    <property type="protein sequence ID" value="RXN36591.1"/>
    <property type="molecule type" value="Genomic_DNA"/>
</dbReference>